<organism evidence="9 10">
    <name type="scientific">Weissella paramesenteroides ATCC 33313</name>
    <dbReference type="NCBI Taxonomy" id="585506"/>
    <lineage>
        <taxon>Bacteria</taxon>
        <taxon>Bacillati</taxon>
        <taxon>Bacillota</taxon>
        <taxon>Bacilli</taxon>
        <taxon>Lactobacillales</taxon>
        <taxon>Lactobacillaceae</taxon>
        <taxon>Weissella</taxon>
    </lineage>
</organism>
<dbReference type="PANTHER" id="PTHR43116:SF3">
    <property type="entry name" value="CLASS I PEPTIDE CHAIN RELEASE FACTOR"/>
    <property type="match status" value="1"/>
</dbReference>
<dbReference type="GO" id="GO:0005737">
    <property type="term" value="C:cytoplasm"/>
    <property type="evidence" value="ECO:0007669"/>
    <property type="project" value="UniProtKB-SubCell"/>
</dbReference>
<dbReference type="Pfam" id="PF00472">
    <property type="entry name" value="RF-1"/>
    <property type="match status" value="1"/>
</dbReference>
<dbReference type="eggNOG" id="COG1186">
    <property type="taxonomic scope" value="Bacteria"/>
</dbReference>
<comment type="function">
    <text evidence="1 6">Peptide chain release factor 2 directs the termination of translation in response to the peptide chain termination codons UGA and UAA.</text>
</comment>
<dbReference type="InterPro" id="IPR005139">
    <property type="entry name" value="PCRF"/>
</dbReference>
<evidence type="ECO:0000256" key="6">
    <source>
        <dbReference type="HAMAP-Rule" id="MF_00094"/>
    </source>
</evidence>
<feature type="domain" description="Prokaryotic-type class I peptide chain release factors" evidence="8">
    <location>
        <begin position="269"/>
        <end position="285"/>
    </location>
</feature>
<dbReference type="Gene3D" id="3.30.160.20">
    <property type="match status" value="1"/>
</dbReference>
<comment type="similarity">
    <text evidence="2 6">Belongs to the prokaryotic/mitochondrial release factor family.</text>
</comment>
<evidence type="ECO:0000256" key="5">
    <source>
        <dbReference type="ARBA" id="ARBA00022917"/>
    </source>
</evidence>
<feature type="coiled-coil region" evidence="7">
    <location>
        <begin position="21"/>
        <end position="48"/>
    </location>
</feature>
<keyword evidence="6" id="KW-0963">Cytoplasm</keyword>
<dbReference type="Proteomes" id="UP000004528">
    <property type="component" value="Unassembled WGS sequence"/>
</dbReference>
<accession>C5R8M1</accession>
<comment type="subcellular location">
    <subcellularLocation>
        <location evidence="6">Cytoplasm</location>
    </subcellularLocation>
</comment>
<dbReference type="HOGENOM" id="CLU_036856_6_0_9"/>
<keyword evidence="7" id="KW-0175">Coiled coil</keyword>
<evidence type="ECO:0000256" key="4">
    <source>
        <dbReference type="ARBA" id="ARBA00022481"/>
    </source>
</evidence>
<dbReference type="STRING" id="585506.HMPREF0877_0316"/>
<evidence type="ECO:0000256" key="1">
    <source>
        <dbReference type="ARBA" id="ARBA00002613"/>
    </source>
</evidence>
<comment type="caution">
    <text evidence="9">The sequence shown here is derived from an EMBL/GenBank/DDBJ whole genome shotgun (WGS) entry which is preliminary data.</text>
</comment>
<protein>
    <recommendedName>
        <fullName evidence="3 6">Peptide chain release factor 2</fullName>
        <shortName evidence="6">RF-2</shortName>
    </recommendedName>
</protein>
<keyword evidence="10" id="KW-1185">Reference proteome</keyword>
<gene>
    <name evidence="6 9" type="primary">prfB</name>
    <name evidence="9" type="ORF">HMPREF0877_0316</name>
</gene>
<dbReference type="EMBL" id="ACKU01000005">
    <property type="protein sequence ID" value="EER75515.1"/>
    <property type="molecule type" value="Genomic_DNA"/>
</dbReference>
<name>C5R8M1_WEIPA</name>
<dbReference type="Gene3D" id="3.30.70.1660">
    <property type="match status" value="1"/>
</dbReference>
<evidence type="ECO:0000256" key="3">
    <source>
        <dbReference type="ARBA" id="ARBA00019192"/>
    </source>
</evidence>
<dbReference type="NCBIfam" id="TIGR00020">
    <property type="entry name" value="prfB"/>
    <property type="match status" value="1"/>
</dbReference>
<dbReference type="PROSITE" id="PS00745">
    <property type="entry name" value="RF_PROK_I"/>
    <property type="match status" value="1"/>
</dbReference>
<dbReference type="SMART" id="SM00937">
    <property type="entry name" value="PCRF"/>
    <property type="match status" value="1"/>
</dbReference>
<dbReference type="SUPFAM" id="SSF75620">
    <property type="entry name" value="Release factor"/>
    <property type="match status" value="1"/>
</dbReference>
<evidence type="ECO:0000313" key="9">
    <source>
        <dbReference type="EMBL" id="EER75515.1"/>
    </source>
</evidence>
<dbReference type="InterPro" id="IPR045853">
    <property type="entry name" value="Pep_chain_release_fac_I_sf"/>
</dbReference>
<comment type="PTM">
    <text evidence="6">Methylated by PrmC. Methylation increases the termination efficiency of RF2.</text>
</comment>
<evidence type="ECO:0000256" key="7">
    <source>
        <dbReference type="SAM" id="Coils"/>
    </source>
</evidence>
<sequence>MSQKRPFGRDIICLAFICNAYREEIMEISEARRKLADMSAEIEKFGDSLDLDALNDEIAANEAKMVEPDFWQDNVAAQKIIDENNVLKGRRDDYLKLANGVENVEAAIDLLSELYDEDMATEMADDLDKLSEDLSAYRLAQLLNEPYDKNNAILEIHPGSGGTESADWGANLQRMYTRWAEQHGFKVDIMDYHPGDVAGVDSVTLMITGHNAYGYLRSERGVHRFVRISPFDSAGRRHTSFVSIDVMPELDDSVEVDINPADVKMDVYRASGAGGQHINKTSSAVRLTHIPTGIVVASQQQRSQFQNKDTAYAMLRAKLYQLEMDKKEKERAAIAGDHLENGWGSQIRSYVFQPYRMVKDHRDGFESGNPQAVMDGDLDPFINAYLRWRLSEQNPE</sequence>
<keyword evidence="4 6" id="KW-0488">Methylation</keyword>
<keyword evidence="5 6" id="KW-0648">Protein biosynthesis</keyword>
<dbReference type="AlphaFoldDB" id="C5R8M1"/>
<dbReference type="GO" id="GO:0016149">
    <property type="term" value="F:translation release factor activity, codon specific"/>
    <property type="evidence" value="ECO:0007669"/>
    <property type="project" value="UniProtKB-UniRule"/>
</dbReference>
<reference evidence="9 10" key="1">
    <citation type="submission" date="2009-04" db="EMBL/GenBank/DDBJ databases">
        <authorList>
            <person name="Qin X."/>
            <person name="Bachman B."/>
            <person name="Battles P."/>
            <person name="Bell A."/>
            <person name="Bess C."/>
            <person name="Bickham C."/>
            <person name="Chaboub L."/>
            <person name="Chen D."/>
            <person name="Coyle M."/>
            <person name="Deiros D.R."/>
            <person name="Dinh H."/>
            <person name="Forbes L."/>
            <person name="Fowler G."/>
            <person name="Francisco L."/>
            <person name="Fu Q."/>
            <person name="Gubbala S."/>
            <person name="Hale W."/>
            <person name="Han Y."/>
            <person name="Hemphill L."/>
            <person name="Highlander S.K."/>
            <person name="Hirani K."/>
            <person name="Hogues M."/>
            <person name="Jackson L."/>
            <person name="Jakkamsetti A."/>
            <person name="Javaid M."/>
            <person name="Jiang H."/>
            <person name="Korchina V."/>
            <person name="Kovar C."/>
            <person name="Lara F."/>
            <person name="Lee S."/>
            <person name="Mata R."/>
            <person name="Mathew T."/>
            <person name="Moen C."/>
            <person name="Morales K."/>
            <person name="Munidasa M."/>
            <person name="Nazareth L."/>
            <person name="Ngo R."/>
            <person name="Nguyen L."/>
            <person name="Okwuonu G."/>
            <person name="Ongeri F."/>
            <person name="Patil S."/>
            <person name="Petrosino J."/>
            <person name="Pham C."/>
            <person name="Pham P."/>
            <person name="Pu L.-L."/>
            <person name="Puazo M."/>
            <person name="Raj R."/>
            <person name="Reid J."/>
            <person name="Rouhana J."/>
            <person name="Saada N."/>
            <person name="Shang Y."/>
            <person name="Simmons D."/>
            <person name="Thornton R."/>
            <person name="Warren J."/>
            <person name="Weissenberger G."/>
            <person name="Zhang J."/>
            <person name="Zhang L."/>
            <person name="Zhou C."/>
            <person name="Zhu D."/>
            <person name="Muzny D."/>
            <person name="Worley K."/>
            <person name="Gibbs R."/>
        </authorList>
    </citation>
    <scope>NUCLEOTIDE SEQUENCE [LARGE SCALE GENOMIC DNA]</scope>
    <source>
        <strain evidence="9 10">ATCC 33313</strain>
    </source>
</reference>
<dbReference type="HAMAP" id="MF_00094">
    <property type="entry name" value="Rel_fac_2"/>
    <property type="match status" value="1"/>
</dbReference>
<evidence type="ECO:0000313" key="10">
    <source>
        <dbReference type="Proteomes" id="UP000004528"/>
    </source>
</evidence>
<dbReference type="Gene3D" id="1.20.58.410">
    <property type="entry name" value="Release factor"/>
    <property type="match status" value="1"/>
</dbReference>
<feature type="modified residue" description="N5-methylglutamine" evidence="6">
    <location>
        <position position="276"/>
    </location>
</feature>
<dbReference type="Pfam" id="PF03462">
    <property type="entry name" value="PCRF"/>
    <property type="match status" value="1"/>
</dbReference>
<dbReference type="InterPro" id="IPR004374">
    <property type="entry name" value="PrfB"/>
</dbReference>
<evidence type="ECO:0000256" key="2">
    <source>
        <dbReference type="ARBA" id="ARBA00010835"/>
    </source>
</evidence>
<dbReference type="FunFam" id="3.30.160.20:FF:000010">
    <property type="entry name" value="Peptide chain release factor 2"/>
    <property type="match status" value="1"/>
</dbReference>
<proteinExistence type="inferred from homology"/>
<dbReference type="InterPro" id="IPR000352">
    <property type="entry name" value="Pep_chain_release_fac_I"/>
</dbReference>
<evidence type="ECO:0000259" key="8">
    <source>
        <dbReference type="PROSITE" id="PS00745"/>
    </source>
</evidence>
<dbReference type="PANTHER" id="PTHR43116">
    <property type="entry name" value="PEPTIDE CHAIN RELEASE FACTOR 2"/>
    <property type="match status" value="1"/>
</dbReference>